<feature type="transmembrane region" description="Helical" evidence="1">
    <location>
        <begin position="44"/>
        <end position="64"/>
    </location>
</feature>
<keyword evidence="3" id="KW-1185">Reference proteome</keyword>
<dbReference type="EMBL" id="JWIZ01000023">
    <property type="protein sequence ID" value="KMK51781.1"/>
    <property type="molecule type" value="Genomic_DNA"/>
</dbReference>
<organism evidence="2 3">
    <name type="scientific">Muribacter muris</name>
    <dbReference type="NCBI Taxonomy" id="67855"/>
    <lineage>
        <taxon>Bacteria</taxon>
        <taxon>Pseudomonadati</taxon>
        <taxon>Pseudomonadota</taxon>
        <taxon>Gammaproteobacteria</taxon>
        <taxon>Pasteurellales</taxon>
        <taxon>Pasteurellaceae</taxon>
        <taxon>Muribacter</taxon>
    </lineage>
</organism>
<evidence type="ECO:0000313" key="3">
    <source>
        <dbReference type="Proteomes" id="UP000036270"/>
    </source>
</evidence>
<accession>A0A0J5P6B3</accession>
<evidence type="ECO:0000256" key="1">
    <source>
        <dbReference type="SAM" id="Phobius"/>
    </source>
</evidence>
<dbReference type="AlphaFoldDB" id="A0A0J5P6B3"/>
<comment type="caution">
    <text evidence="2">The sequence shown here is derived from an EMBL/GenBank/DDBJ whole genome shotgun (WGS) entry which is preliminary data.</text>
</comment>
<keyword evidence="1" id="KW-1133">Transmembrane helix</keyword>
<dbReference type="Proteomes" id="UP000036270">
    <property type="component" value="Unassembled WGS sequence"/>
</dbReference>
<keyword evidence="1" id="KW-0812">Transmembrane</keyword>
<protein>
    <submittedName>
        <fullName evidence="2">Uncharacterized protein</fullName>
    </submittedName>
</protein>
<proteinExistence type="predicted"/>
<reference evidence="2 3" key="1">
    <citation type="submission" date="2014-12" db="EMBL/GenBank/DDBJ databases">
        <title>Reclassification of Actinobacillus muris as Muribacter muris.</title>
        <authorList>
            <person name="Christensen H."/>
            <person name="Nicklas W."/>
            <person name="Bisgaard M."/>
        </authorList>
    </citation>
    <scope>NUCLEOTIDE SEQUENCE [LARGE SCALE GENOMIC DNA]</scope>
    <source>
        <strain evidence="2 3">Ackerman80-443D</strain>
    </source>
</reference>
<keyword evidence="1" id="KW-0472">Membrane</keyword>
<dbReference type="PATRIC" id="fig|67855.3.peg.738"/>
<feature type="transmembrane region" description="Helical" evidence="1">
    <location>
        <begin position="20"/>
        <end position="38"/>
    </location>
</feature>
<evidence type="ECO:0000313" key="2">
    <source>
        <dbReference type="EMBL" id="KMK51781.1"/>
    </source>
</evidence>
<feature type="transmembrane region" description="Helical" evidence="1">
    <location>
        <begin position="109"/>
        <end position="128"/>
    </location>
</feature>
<feature type="transmembrane region" description="Helical" evidence="1">
    <location>
        <begin position="76"/>
        <end position="103"/>
    </location>
</feature>
<gene>
    <name evidence="2" type="ORF">RO21_04405</name>
</gene>
<name>A0A0J5P6B3_9PAST</name>
<sequence>MANNIVLLNYRKHKEPKITALFGFILLFFIQSGVFIYSELNMSFITKLKYIFCFVLFQLFYFFIRYRLSITVKKWVVLSFYYSTIFNLGCTFIIIFTPIFIIIYLLYPYLFFFFFIFILFFFMVAYIYTQKINIEDVINLSFNVWVENRE</sequence>